<sequence length="101" mass="11426">MKYHTKIWWQKLPENQMETLSTVDTRAKFASNNARRLEEIPVMTNDAETEWQLFNGGLLEAAAKCSGFKQAGLLPGGQKRTSLQARVTQLAAKEKKDAFKK</sequence>
<proteinExistence type="predicted"/>
<evidence type="ECO:0000313" key="3">
    <source>
        <dbReference type="WBParaSite" id="SBAD_0001140501-mRNA-1"/>
    </source>
</evidence>
<dbReference type="AlphaFoldDB" id="A0A183J581"/>
<evidence type="ECO:0000313" key="1">
    <source>
        <dbReference type="EMBL" id="VDP36508.1"/>
    </source>
</evidence>
<evidence type="ECO:0000313" key="2">
    <source>
        <dbReference type="Proteomes" id="UP000270296"/>
    </source>
</evidence>
<dbReference type="OrthoDB" id="410381at2759"/>
<reference evidence="3" key="1">
    <citation type="submission" date="2016-06" db="UniProtKB">
        <authorList>
            <consortium name="WormBaseParasite"/>
        </authorList>
    </citation>
    <scope>IDENTIFICATION</scope>
</reference>
<reference evidence="1 2" key="2">
    <citation type="submission" date="2018-11" db="EMBL/GenBank/DDBJ databases">
        <authorList>
            <consortium name="Pathogen Informatics"/>
        </authorList>
    </citation>
    <scope>NUCLEOTIDE SEQUENCE [LARGE SCALE GENOMIC DNA]</scope>
</reference>
<dbReference type="EMBL" id="UZAM01014955">
    <property type="protein sequence ID" value="VDP36508.1"/>
    <property type="molecule type" value="Genomic_DNA"/>
</dbReference>
<name>A0A183J581_9BILA</name>
<accession>A0A183J581</accession>
<keyword evidence="2" id="KW-1185">Reference proteome</keyword>
<organism evidence="3">
    <name type="scientific">Soboliphyme baturini</name>
    <dbReference type="NCBI Taxonomy" id="241478"/>
    <lineage>
        <taxon>Eukaryota</taxon>
        <taxon>Metazoa</taxon>
        <taxon>Ecdysozoa</taxon>
        <taxon>Nematoda</taxon>
        <taxon>Enoplea</taxon>
        <taxon>Dorylaimia</taxon>
        <taxon>Dioctophymatida</taxon>
        <taxon>Dioctophymatoidea</taxon>
        <taxon>Soboliphymatidae</taxon>
        <taxon>Soboliphyme</taxon>
    </lineage>
</organism>
<protein>
    <submittedName>
        <fullName evidence="3">Cytoplasmic protein</fullName>
    </submittedName>
</protein>
<gene>
    <name evidence="1" type="ORF">SBAD_LOCUS11030</name>
</gene>
<dbReference type="Proteomes" id="UP000270296">
    <property type="component" value="Unassembled WGS sequence"/>
</dbReference>
<dbReference type="WBParaSite" id="SBAD_0001140501-mRNA-1">
    <property type="protein sequence ID" value="SBAD_0001140501-mRNA-1"/>
    <property type="gene ID" value="SBAD_0001140501"/>
</dbReference>